<dbReference type="Gene3D" id="3.40.50.1240">
    <property type="entry name" value="Phosphoglycerate mutase-like"/>
    <property type="match status" value="1"/>
</dbReference>
<dbReference type="GO" id="GO:0016791">
    <property type="term" value="F:phosphatase activity"/>
    <property type="evidence" value="ECO:0007669"/>
    <property type="project" value="TreeGrafter"/>
</dbReference>
<dbReference type="AlphaFoldDB" id="A0A940SQH5"/>
<evidence type="ECO:0000256" key="3">
    <source>
        <dbReference type="PIRSR" id="PIRSR613078-1"/>
    </source>
</evidence>
<dbReference type="InterPro" id="IPR050275">
    <property type="entry name" value="PGM_Phosphatase"/>
</dbReference>
<keyword evidence="6" id="KW-1185">Reference proteome</keyword>
<dbReference type="RefSeq" id="WP_209524609.1">
    <property type="nucleotide sequence ID" value="NZ_JAEEGA010000001.1"/>
</dbReference>
<dbReference type="PIRSF" id="PIRSF000709">
    <property type="entry name" value="6PFK_2-Ptase"/>
    <property type="match status" value="1"/>
</dbReference>
<dbReference type="SMART" id="SM00855">
    <property type="entry name" value="PGAM"/>
    <property type="match status" value="1"/>
</dbReference>
<dbReference type="Pfam" id="PF00300">
    <property type="entry name" value="His_Phos_1"/>
    <property type="match status" value="1"/>
</dbReference>
<dbReference type="EMBL" id="JAEEGA010000001">
    <property type="protein sequence ID" value="MBP1039717.1"/>
    <property type="molecule type" value="Genomic_DNA"/>
</dbReference>
<name>A0A940SQH5_9ENTE</name>
<organism evidence="5 6">
    <name type="scientific">Vagococcus allomyrinae</name>
    <dbReference type="NCBI Taxonomy" id="2794353"/>
    <lineage>
        <taxon>Bacteria</taxon>
        <taxon>Bacillati</taxon>
        <taxon>Bacillota</taxon>
        <taxon>Bacilli</taxon>
        <taxon>Lactobacillales</taxon>
        <taxon>Enterococcaceae</taxon>
        <taxon>Vagococcus</taxon>
    </lineage>
</organism>
<feature type="active site" description="Proton donor/acceptor" evidence="3">
    <location>
        <position position="87"/>
    </location>
</feature>
<feature type="binding site" evidence="4">
    <location>
        <position position="60"/>
    </location>
    <ligand>
        <name>substrate</name>
    </ligand>
</feature>
<dbReference type="CDD" id="cd07067">
    <property type="entry name" value="HP_PGM_like"/>
    <property type="match status" value="1"/>
</dbReference>
<dbReference type="PANTHER" id="PTHR48100:SF1">
    <property type="entry name" value="HISTIDINE PHOSPHATASE FAMILY PROTEIN-RELATED"/>
    <property type="match status" value="1"/>
</dbReference>
<accession>A0A940SQH5</accession>
<dbReference type="InterPro" id="IPR013078">
    <property type="entry name" value="His_Pase_superF_clade-1"/>
</dbReference>
<proteinExistence type="predicted"/>
<dbReference type="InterPro" id="IPR001345">
    <property type="entry name" value="PG/BPGM_mutase_AS"/>
</dbReference>
<feature type="binding site" evidence="4">
    <location>
        <begin position="6"/>
        <end position="13"/>
    </location>
    <ligand>
        <name>substrate</name>
    </ligand>
</feature>
<evidence type="ECO:0000256" key="4">
    <source>
        <dbReference type="PIRSR" id="PIRSR613078-2"/>
    </source>
</evidence>
<dbReference type="PANTHER" id="PTHR48100">
    <property type="entry name" value="BROAD-SPECIFICITY PHOSPHATASE YOR283W-RELATED"/>
    <property type="match status" value="1"/>
</dbReference>
<evidence type="ECO:0000256" key="1">
    <source>
        <dbReference type="ARBA" id="ARBA00023152"/>
    </source>
</evidence>
<gene>
    <name evidence="5" type="ORF">I6N95_01720</name>
</gene>
<evidence type="ECO:0000313" key="5">
    <source>
        <dbReference type="EMBL" id="MBP1039717.1"/>
    </source>
</evidence>
<keyword evidence="2" id="KW-0413">Isomerase</keyword>
<dbReference type="PROSITE" id="PS00175">
    <property type="entry name" value="PG_MUTASE"/>
    <property type="match status" value="1"/>
</dbReference>
<keyword evidence="1" id="KW-0324">Glycolysis</keyword>
<evidence type="ECO:0000256" key="2">
    <source>
        <dbReference type="ARBA" id="ARBA00023235"/>
    </source>
</evidence>
<comment type="caution">
    <text evidence="5">The sequence shown here is derived from an EMBL/GenBank/DDBJ whole genome shotgun (WGS) entry which is preliminary data.</text>
</comment>
<dbReference type="Proteomes" id="UP000674938">
    <property type="component" value="Unassembled WGS sequence"/>
</dbReference>
<dbReference type="InterPro" id="IPR029033">
    <property type="entry name" value="His_PPase_superfam"/>
</dbReference>
<sequence length="200" mass="23218">MIYLLRHGETEFNKLGKYQGLLDSPLTPLGRAQVSQNSVLLKHQLTDTQNIKIYSSPLGRAMESAKILCQYLNYPFDDVIIDQRLQEVDLGDWSGHSFSELKQDYPQTLATANQFQWYFHSPTGERYDHVMTRCRNWLKDIDSEKCTIVVSHGLLGRILRGAYANLEETNTLEQDVPQKGFYRLKNQKISYCTDDFEHYS</sequence>
<dbReference type="SUPFAM" id="SSF53254">
    <property type="entry name" value="Phosphoglycerate mutase-like"/>
    <property type="match status" value="1"/>
</dbReference>
<reference evidence="5" key="1">
    <citation type="submission" date="2020-12" db="EMBL/GenBank/DDBJ databases">
        <title>Vagococcus allomyrinae sp. nov. and Enterococcus lavae sp. nov., isolated from the larvae of Allomyrina dichotoma.</title>
        <authorList>
            <person name="Lee S.D."/>
        </authorList>
    </citation>
    <scope>NUCLEOTIDE SEQUENCE</scope>
    <source>
        <strain evidence="5">BWB3-3</strain>
    </source>
</reference>
<evidence type="ECO:0000313" key="6">
    <source>
        <dbReference type="Proteomes" id="UP000674938"/>
    </source>
</evidence>
<dbReference type="GO" id="GO:0005737">
    <property type="term" value="C:cytoplasm"/>
    <property type="evidence" value="ECO:0007669"/>
    <property type="project" value="TreeGrafter"/>
</dbReference>
<protein>
    <submittedName>
        <fullName evidence="5">Histidine phosphatase family protein</fullName>
    </submittedName>
</protein>
<feature type="active site" description="Tele-phosphohistidine intermediate" evidence="3">
    <location>
        <position position="7"/>
    </location>
</feature>